<evidence type="ECO:0000313" key="2">
    <source>
        <dbReference type="EMBL" id="RKR85379.1"/>
    </source>
</evidence>
<dbReference type="OrthoDB" id="9799921at2"/>
<dbReference type="EMBL" id="RBKU01000001">
    <property type="protein sequence ID" value="RKR85379.1"/>
    <property type="molecule type" value="Genomic_DNA"/>
</dbReference>
<dbReference type="Proteomes" id="UP000268007">
    <property type="component" value="Unassembled WGS sequence"/>
</dbReference>
<comment type="caution">
    <text evidence="2">The sequence shown here is derived from an EMBL/GenBank/DDBJ whole genome shotgun (WGS) entry which is preliminary data.</text>
</comment>
<accession>A0A495JBE1</accession>
<dbReference type="RefSeq" id="WP_121201434.1">
    <property type="nucleotide sequence ID" value="NZ_RBKU01000001.1"/>
</dbReference>
<dbReference type="NCBIfam" id="TIGR04274">
    <property type="entry name" value="hypoxanDNAglyco"/>
    <property type="match status" value="1"/>
</dbReference>
<dbReference type="SUPFAM" id="SSF52141">
    <property type="entry name" value="Uracil-DNA glycosylase-like"/>
    <property type="match status" value="1"/>
</dbReference>
<dbReference type="InterPro" id="IPR026353">
    <property type="entry name" value="Hypoxan-DNA_Glyclase"/>
</dbReference>
<dbReference type="InterPro" id="IPR036895">
    <property type="entry name" value="Uracil-DNA_glycosylase-like_sf"/>
</dbReference>
<feature type="domain" description="Uracil-DNA glycosylase-like" evidence="1">
    <location>
        <begin position="9"/>
        <end position="157"/>
    </location>
</feature>
<name>A0A495JBE1_9SPHI</name>
<proteinExistence type="predicted"/>
<sequence>MNLIKTAFKPVIDANSQILILGSMPGERSLTEQQYYANKQNAFWKIMSDVYNSGEALTNYHEKTSLLQANKIALWDVFESCERQGSLDANIKNGVVNNFEALFKTHPQIQLVLFNGNASFKAFKKQVQLLNAISYQIMPSTSAAHTMAYQTKLNTWQVALANGYV</sequence>
<evidence type="ECO:0000313" key="3">
    <source>
        <dbReference type="Proteomes" id="UP000268007"/>
    </source>
</evidence>
<dbReference type="AlphaFoldDB" id="A0A495JBE1"/>
<gene>
    <name evidence="2" type="ORF">BDD43_5648</name>
</gene>
<dbReference type="SMART" id="SM00987">
    <property type="entry name" value="UreE_C"/>
    <property type="match status" value="1"/>
</dbReference>
<organism evidence="2 3">
    <name type="scientific">Mucilaginibacter gracilis</name>
    <dbReference type="NCBI Taxonomy" id="423350"/>
    <lineage>
        <taxon>Bacteria</taxon>
        <taxon>Pseudomonadati</taxon>
        <taxon>Bacteroidota</taxon>
        <taxon>Sphingobacteriia</taxon>
        <taxon>Sphingobacteriales</taxon>
        <taxon>Sphingobacteriaceae</taxon>
        <taxon>Mucilaginibacter</taxon>
    </lineage>
</organism>
<dbReference type="Pfam" id="PF03167">
    <property type="entry name" value="UDG"/>
    <property type="match status" value="1"/>
</dbReference>
<reference evidence="2 3" key="1">
    <citation type="submission" date="2018-10" db="EMBL/GenBank/DDBJ databases">
        <title>Genomic Encyclopedia of Archaeal and Bacterial Type Strains, Phase II (KMG-II): from individual species to whole genera.</title>
        <authorList>
            <person name="Goeker M."/>
        </authorList>
    </citation>
    <scope>NUCLEOTIDE SEQUENCE [LARGE SCALE GENOMIC DNA]</scope>
    <source>
        <strain evidence="2 3">DSM 18602</strain>
    </source>
</reference>
<protein>
    <submittedName>
        <fullName evidence="2">G/U mismatch-specific uracil-DNA glycosylase</fullName>
    </submittedName>
</protein>
<evidence type="ECO:0000259" key="1">
    <source>
        <dbReference type="SMART" id="SM00986"/>
    </source>
</evidence>
<dbReference type="Gene3D" id="3.40.470.10">
    <property type="entry name" value="Uracil-DNA glycosylase-like domain"/>
    <property type="match status" value="1"/>
</dbReference>
<dbReference type="InterPro" id="IPR005122">
    <property type="entry name" value="Uracil-DNA_glycosylase-like"/>
</dbReference>
<keyword evidence="3" id="KW-1185">Reference proteome</keyword>
<dbReference type="CDD" id="cd10032">
    <property type="entry name" value="UDG-F6_HDG"/>
    <property type="match status" value="1"/>
</dbReference>
<dbReference type="SMART" id="SM00986">
    <property type="entry name" value="UDG"/>
    <property type="match status" value="1"/>
</dbReference>